<evidence type="ECO:0000313" key="3">
    <source>
        <dbReference type="Proteomes" id="UP000494102"/>
    </source>
</evidence>
<dbReference type="GeneID" id="84319976"/>
<feature type="domain" description="Transcriptional regulator TetR C-terminal Proteobacteria type" evidence="1">
    <location>
        <begin position="194"/>
        <end position="309"/>
    </location>
</feature>
<dbReference type="InterPro" id="IPR039536">
    <property type="entry name" value="TetR_C_Proteobacteria"/>
</dbReference>
<reference evidence="2 3" key="1">
    <citation type="submission" date="2020-04" db="EMBL/GenBank/DDBJ databases">
        <authorList>
            <person name="De Canck E."/>
        </authorList>
    </citation>
    <scope>NUCLEOTIDE SEQUENCE [LARGE SCALE GENOMIC DNA]</scope>
    <source>
        <strain evidence="2 3">LMG 9964</strain>
    </source>
</reference>
<dbReference type="InterPro" id="IPR036271">
    <property type="entry name" value="Tet_transcr_reg_TetR-rel_C_sf"/>
</dbReference>
<dbReference type="Proteomes" id="UP000494102">
    <property type="component" value="Unassembled WGS sequence"/>
</dbReference>
<dbReference type="Gene3D" id="1.10.357.10">
    <property type="entry name" value="Tetracycline Repressor, domain 2"/>
    <property type="match status" value="1"/>
</dbReference>
<dbReference type="AlphaFoldDB" id="A0A6J5K4V1"/>
<dbReference type="EMBL" id="CADILN010000002">
    <property type="protein sequence ID" value="CAB4048648.1"/>
    <property type="molecule type" value="Genomic_DNA"/>
</dbReference>
<accession>A0A6J5K4V1</accession>
<dbReference type="SUPFAM" id="SSF48498">
    <property type="entry name" value="Tetracyclin repressor-like, C-terminal domain"/>
    <property type="match status" value="1"/>
</dbReference>
<sequence length="317" mass="35783">MQALHRVRAEFVHQRTAIVSQFRCFLLEYGVAIHTGIGMFRRDATRILADDSNDLTPTMRQLLTDLWSDFLRIDERVTTLSGHIEASAKHDDVVQRLTTVPRIGPLGEALCAQPLEMASSSAAAATWLHEPASFRVSIRPAASHRSWARRTLYNQFPAGKEELFRAVVERVWSAFPVLDIVAEAETLSDPDIGLRRIASAVASFWEPPLAISFLRMVIAEGPRFPDLTESFFKHGKTPEMNAVRAYIEKQGELGVLSIKDGERAARQFLGLIDEPLLWIRVLGREEKFTRAERRAVIDEAVDIFLGHYRVKPKARKA</sequence>
<evidence type="ECO:0000313" key="2">
    <source>
        <dbReference type="EMBL" id="CAB4048648.1"/>
    </source>
</evidence>
<dbReference type="Pfam" id="PF14246">
    <property type="entry name" value="TetR_C_7"/>
    <property type="match status" value="1"/>
</dbReference>
<protein>
    <recommendedName>
        <fullName evidence="1">Transcriptional regulator TetR C-terminal Proteobacteria type domain-containing protein</fullName>
    </recommendedName>
</protein>
<gene>
    <name evidence="2" type="ORF">LMG9964_02289</name>
</gene>
<dbReference type="RefSeq" id="WP_202950205.1">
    <property type="nucleotide sequence ID" value="NZ_CADILN010000002.1"/>
</dbReference>
<evidence type="ECO:0000259" key="1">
    <source>
        <dbReference type="Pfam" id="PF14246"/>
    </source>
</evidence>
<organism evidence="2 3">
    <name type="scientific">Paraburkholderia phenoliruptrix</name>
    <dbReference type="NCBI Taxonomy" id="252970"/>
    <lineage>
        <taxon>Bacteria</taxon>
        <taxon>Pseudomonadati</taxon>
        <taxon>Pseudomonadota</taxon>
        <taxon>Betaproteobacteria</taxon>
        <taxon>Burkholderiales</taxon>
        <taxon>Burkholderiaceae</taxon>
        <taxon>Paraburkholderia</taxon>
    </lineage>
</organism>
<name>A0A6J5K4V1_9BURK</name>
<proteinExistence type="predicted"/>